<keyword evidence="8" id="KW-0970">Cilium biogenesis/degradation</keyword>
<keyword evidence="14" id="KW-1185">Reference proteome</keyword>
<accession>A0ABN7PQY2</accession>
<comment type="similarity">
    <text evidence="3">Belongs to the WD repeat fritz family.</text>
</comment>
<evidence type="ECO:0000256" key="1">
    <source>
        <dbReference type="ARBA" id="ARBA00004236"/>
    </source>
</evidence>
<sequence>MVYFSKPTMKVNSPEKLSRLEARVQLLELAGPSGRRLERKLSCNLSGDMVLVWWRCARDEVYPWSPIVKDQDRANVHVYSVSGYTGSKTRCKIMCLQVIMKEANQKEELSLALIETYKRTSLLTLPSHPLVSFTAAHVTRAVE</sequence>
<evidence type="ECO:0000256" key="5">
    <source>
        <dbReference type="ARBA" id="ARBA00022490"/>
    </source>
</evidence>
<evidence type="ECO:0000313" key="13">
    <source>
        <dbReference type="EMBL" id="CAG2068385.1"/>
    </source>
</evidence>
<name>A0ABN7PQY2_TIMPD</name>
<evidence type="ECO:0000256" key="8">
    <source>
        <dbReference type="ARBA" id="ARBA00022794"/>
    </source>
</evidence>
<evidence type="ECO:0000256" key="2">
    <source>
        <dbReference type="ARBA" id="ARBA00004430"/>
    </source>
</evidence>
<proteinExistence type="inferred from homology"/>
<dbReference type="Pfam" id="PF11768">
    <property type="entry name" value="Frtz"/>
    <property type="match status" value="1"/>
</dbReference>
<dbReference type="InterPro" id="IPR024511">
    <property type="entry name" value="Frtz"/>
</dbReference>
<keyword evidence="12" id="KW-0966">Cell projection</keyword>
<dbReference type="PANTHER" id="PTHR13667:SF5">
    <property type="entry name" value="WD REPEAT-CONTAINING AND PLANAR CELL POLARITY EFFECTOR PROTEIN FRITZ HOMOLOG"/>
    <property type="match status" value="1"/>
</dbReference>
<evidence type="ECO:0000256" key="7">
    <source>
        <dbReference type="ARBA" id="ARBA00022737"/>
    </source>
</evidence>
<evidence type="ECO:0000256" key="9">
    <source>
        <dbReference type="ARBA" id="ARBA00023069"/>
    </source>
</evidence>
<feature type="non-terminal residue" evidence="13">
    <location>
        <position position="143"/>
    </location>
</feature>
<organism evidence="13 14">
    <name type="scientific">Timema podura</name>
    <name type="common">Walking stick</name>
    <dbReference type="NCBI Taxonomy" id="61482"/>
    <lineage>
        <taxon>Eukaryota</taxon>
        <taxon>Metazoa</taxon>
        <taxon>Ecdysozoa</taxon>
        <taxon>Arthropoda</taxon>
        <taxon>Hexapoda</taxon>
        <taxon>Insecta</taxon>
        <taxon>Pterygota</taxon>
        <taxon>Neoptera</taxon>
        <taxon>Polyneoptera</taxon>
        <taxon>Phasmatodea</taxon>
        <taxon>Timematodea</taxon>
        <taxon>Timematoidea</taxon>
        <taxon>Timematidae</taxon>
        <taxon>Timema</taxon>
    </lineage>
</organism>
<keyword evidence="4" id="KW-1003">Cell membrane</keyword>
<evidence type="ECO:0000256" key="12">
    <source>
        <dbReference type="ARBA" id="ARBA00023273"/>
    </source>
</evidence>
<evidence type="ECO:0000256" key="10">
    <source>
        <dbReference type="ARBA" id="ARBA00023136"/>
    </source>
</evidence>
<keyword evidence="5" id="KW-0963">Cytoplasm</keyword>
<dbReference type="EMBL" id="CAJPIN010088643">
    <property type="protein sequence ID" value="CAG2068385.1"/>
    <property type="molecule type" value="Genomic_DNA"/>
</dbReference>
<reference evidence="13" key="1">
    <citation type="submission" date="2021-03" db="EMBL/GenBank/DDBJ databases">
        <authorList>
            <person name="Tran Van P."/>
        </authorList>
    </citation>
    <scope>NUCLEOTIDE SEQUENCE</scope>
</reference>
<keyword evidence="11" id="KW-0206">Cytoskeleton</keyword>
<protein>
    <submittedName>
        <fullName evidence="13">Uncharacterized protein</fullName>
    </submittedName>
</protein>
<dbReference type="PANTHER" id="PTHR13667">
    <property type="entry name" value="HOMOLOC-13"/>
    <property type="match status" value="1"/>
</dbReference>
<keyword evidence="10" id="KW-0472">Membrane</keyword>
<evidence type="ECO:0000256" key="11">
    <source>
        <dbReference type="ARBA" id="ARBA00023212"/>
    </source>
</evidence>
<keyword evidence="6" id="KW-0853">WD repeat</keyword>
<comment type="caution">
    <text evidence="13">The sequence shown here is derived from an EMBL/GenBank/DDBJ whole genome shotgun (WGS) entry which is preliminary data.</text>
</comment>
<keyword evidence="9" id="KW-0969">Cilium</keyword>
<evidence type="ECO:0000256" key="6">
    <source>
        <dbReference type="ARBA" id="ARBA00022574"/>
    </source>
</evidence>
<evidence type="ECO:0000256" key="3">
    <source>
        <dbReference type="ARBA" id="ARBA00006059"/>
    </source>
</evidence>
<evidence type="ECO:0000313" key="14">
    <source>
        <dbReference type="Proteomes" id="UP001153148"/>
    </source>
</evidence>
<evidence type="ECO:0000256" key="4">
    <source>
        <dbReference type="ARBA" id="ARBA00022475"/>
    </source>
</evidence>
<dbReference type="Proteomes" id="UP001153148">
    <property type="component" value="Unassembled WGS sequence"/>
</dbReference>
<gene>
    <name evidence="13" type="ORF">TPAB3V08_LOCUS15328</name>
</gene>
<comment type="subcellular location">
    <subcellularLocation>
        <location evidence="1">Cell membrane</location>
    </subcellularLocation>
    <subcellularLocation>
        <location evidence="2">Cytoplasm</location>
        <location evidence="2">Cytoskeleton</location>
        <location evidence="2">Cilium axoneme</location>
    </subcellularLocation>
</comment>
<keyword evidence="7" id="KW-0677">Repeat</keyword>